<dbReference type="PRINTS" id="PR00237">
    <property type="entry name" value="GPCRRHODOPSN"/>
</dbReference>
<keyword evidence="6 10" id="KW-0675">Receptor</keyword>
<dbReference type="Proteomes" id="UP000225706">
    <property type="component" value="Unassembled WGS sequence"/>
</dbReference>
<keyword evidence="2 8" id="KW-0812">Transmembrane</keyword>
<name>A0A2B4S8V5_STYPI</name>
<feature type="transmembrane region" description="Helical" evidence="8">
    <location>
        <begin position="61"/>
        <end position="84"/>
    </location>
</feature>
<protein>
    <submittedName>
        <fullName evidence="10">Neuropeptide FF receptor 2</fullName>
    </submittedName>
</protein>
<feature type="transmembrane region" description="Helical" evidence="8">
    <location>
        <begin position="140"/>
        <end position="159"/>
    </location>
</feature>
<evidence type="ECO:0000313" key="11">
    <source>
        <dbReference type="Proteomes" id="UP000225706"/>
    </source>
</evidence>
<dbReference type="AlphaFoldDB" id="A0A2B4S8V5"/>
<evidence type="ECO:0000256" key="1">
    <source>
        <dbReference type="ARBA" id="ARBA00004141"/>
    </source>
</evidence>
<evidence type="ECO:0000256" key="8">
    <source>
        <dbReference type="SAM" id="Phobius"/>
    </source>
</evidence>
<dbReference type="GO" id="GO:0005886">
    <property type="term" value="C:plasma membrane"/>
    <property type="evidence" value="ECO:0007669"/>
    <property type="project" value="TreeGrafter"/>
</dbReference>
<feature type="transmembrane region" description="Helical" evidence="8">
    <location>
        <begin position="30"/>
        <end position="49"/>
    </location>
</feature>
<dbReference type="STRING" id="50429.A0A2B4S8V5"/>
<evidence type="ECO:0000256" key="3">
    <source>
        <dbReference type="ARBA" id="ARBA00022989"/>
    </source>
</evidence>
<feature type="transmembrane region" description="Helical" evidence="8">
    <location>
        <begin position="203"/>
        <end position="227"/>
    </location>
</feature>
<dbReference type="CDD" id="cd00637">
    <property type="entry name" value="7tm_classA_rhodopsin-like"/>
    <property type="match status" value="1"/>
</dbReference>
<evidence type="ECO:0000256" key="7">
    <source>
        <dbReference type="ARBA" id="ARBA00023224"/>
    </source>
</evidence>
<organism evidence="10 11">
    <name type="scientific">Stylophora pistillata</name>
    <name type="common">Smooth cauliflower coral</name>
    <dbReference type="NCBI Taxonomy" id="50429"/>
    <lineage>
        <taxon>Eukaryota</taxon>
        <taxon>Metazoa</taxon>
        <taxon>Cnidaria</taxon>
        <taxon>Anthozoa</taxon>
        <taxon>Hexacorallia</taxon>
        <taxon>Scleractinia</taxon>
        <taxon>Astrocoeniina</taxon>
        <taxon>Pocilloporidae</taxon>
        <taxon>Stylophora</taxon>
    </lineage>
</organism>
<gene>
    <name evidence="10" type="primary">Npffr2</name>
    <name evidence="10" type="ORF">AWC38_SpisGene10371</name>
</gene>
<evidence type="ECO:0000256" key="6">
    <source>
        <dbReference type="ARBA" id="ARBA00023170"/>
    </source>
</evidence>
<dbReference type="InterPro" id="IPR000276">
    <property type="entry name" value="GPCR_Rhodpsn"/>
</dbReference>
<dbReference type="PANTHER" id="PTHR45695">
    <property type="entry name" value="LEUCOKININ RECEPTOR-RELATED"/>
    <property type="match status" value="1"/>
</dbReference>
<sequence length="356" mass="40173">MSTLPNDKADILKMTCATAKQIAKASEVTVFFLIFTGIVINATVCGVMLKNKCVLKNLSNFFVFHLSVADLIFRVLTVGPLIYLSTVFSTKEGTVPCKLLHFFSSACGAAFFVSLLVISVDVYRDAAYPLKGLMSRRTPFVVVFVVWLYAAICSGPLMYSAQSILYTQISEADQNLTEELKNCSVPKLCDLYQNWSGQLSTTMYFLLAFTVPLIVMVFLFVVTFIYLKKDVKNGTISKETANAKKKITRMLSALSMGVVICWGPSVFISMLRSFDVLAEVRPDIVLILTIITELMKFVNSLFNPLIFACYIPNFRKDWFGFCLCHRCRKEEIETPNPAIRRRQIQSTEYRDSQTMM</sequence>
<evidence type="ECO:0000256" key="2">
    <source>
        <dbReference type="ARBA" id="ARBA00022692"/>
    </source>
</evidence>
<dbReference type="PANTHER" id="PTHR45695:SF9">
    <property type="entry name" value="LEUCOKININ RECEPTOR"/>
    <property type="match status" value="1"/>
</dbReference>
<feature type="transmembrane region" description="Helical" evidence="8">
    <location>
        <begin position="99"/>
        <end position="120"/>
    </location>
</feature>
<keyword evidence="11" id="KW-1185">Reference proteome</keyword>
<comment type="caution">
    <text evidence="10">The sequence shown here is derived from an EMBL/GenBank/DDBJ whole genome shotgun (WGS) entry which is preliminary data.</text>
</comment>
<accession>A0A2B4S8V5</accession>
<evidence type="ECO:0000313" key="10">
    <source>
        <dbReference type="EMBL" id="PFX25027.1"/>
    </source>
</evidence>
<dbReference type="Gene3D" id="1.20.1070.10">
    <property type="entry name" value="Rhodopsin 7-helix transmembrane proteins"/>
    <property type="match status" value="1"/>
</dbReference>
<keyword evidence="3 8" id="KW-1133">Transmembrane helix</keyword>
<feature type="transmembrane region" description="Helical" evidence="8">
    <location>
        <begin position="247"/>
        <end position="272"/>
    </location>
</feature>
<dbReference type="GO" id="GO:0004930">
    <property type="term" value="F:G protein-coupled receptor activity"/>
    <property type="evidence" value="ECO:0007669"/>
    <property type="project" value="UniProtKB-KW"/>
</dbReference>
<feature type="domain" description="G-protein coupled receptors family 1 profile" evidence="9">
    <location>
        <begin position="40"/>
        <end position="307"/>
    </location>
</feature>
<proteinExistence type="predicted"/>
<dbReference type="PROSITE" id="PS50262">
    <property type="entry name" value="G_PROTEIN_RECEP_F1_2"/>
    <property type="match status" value="1"/>
</dbReference>
<keyword evidence="5 8" id="KW-0472">Membrane</keyword>
<evidence type="ECO:0000256" key="4">
    <source>
        <dbReference type="ARBA" id="ARBA00023040"/>
    </source>
</evidence>
<evidence type="ECO:0000256" key="5">
    <source>
        <dbReference type="ARBA" id="ARBA00023136"/>
    </source>
</evidence>
<dbReference type="SUPFAM" id="SSF81321">
    <property type="entry name" value="Family A G protein-coupled receptor-like"/>
    <property type="match status" value="1"/>
</dbReference>
<feature type="transmembrane region" description="Helical" evidence="8">
    <location>
        <begin position="284"/>
        <end position="311"/>
    </location>
</feature>
<comment type="subcellular location">
    <subcellularLocation>
        <location evidence="1">Membrane</location>
        <topology evidence="1">Multi-pass membrane protein</topology>
    </subcellularLocation>
</comment>
<dbReference type="InterPro" id="IPR017452">
    <property type="entry name" value="GPCR_Rhodpsn_7TM"/>
</dbReference>
<dbReference type="OrthoDB" id="5957518at2759"/>
<dbReference type="Pfam" id="PF00001">
    <property type="entry name" value="7tm_1"/>
    <property type="match status" value="1"/>
</dbReference>
<reference evidence="11" key="1">
    <citation type="journal article" date="2017" name="bioRxiv">
        <title>Comparative analysis of the genomes of Stylophora pistillata and Acropora digitifera provides evidence for extensive differences between species of corals.</title>
        <authorList>
            <person name="Voolstra C.R."/>
            <person name="Li Y."/>
            <person name="Liew Y.J."/>
            <person name="Baumgarten S."/>
            <person name="Zoccola D."/>
            <person name="Flot J.-F."/>
            <person name="Tambutte S."/>
            <person name="Allemand D."/>
            <person name="Aranda M."/>
        </authorList>
    </citation>
    <scope>NUCLEOTIDE SEQUENCE [LARGE SCALE GENOMIC DNA]</scope>
</reference>
<evidence type="ECO:0000259" key="9">
    <source>
        <dbReference type="PROSITE" id="PS50262"/>
    </source>
</evidence>
<keyword evidence="4" id="KW-0297">G-protein coupled receptor</keyword>
<keyword evidence="7" id="KW-0807">Transducer</keyword>
<dbReference type="EMBL" id="LSMT01000162">
    <property type="protein sequence ID" value="PFX25027.1"/>
    <property type="molecule type" value="Genomic_DNA"/>
</dbReference>